<dbReference type="GO" id="GO:0004190">
    <property type="term" value="F:aspartic-type endopeptidase activity"/>
    <property type="evidence" value="ECO:0007669"/>
    <property type="project" value="InterPro"/>
</dbReference>
<dbReference type="OrthoDB" id="125100at2759"/>
<keyword evidence="2" id="KW-1185">Reference proteome</keyword>
<dbReference type="GO" id="GO:0006508">
    <property type="term" value="P:proteolysis"/>
    <property type="evidence" value="ECO:0007669"/>
    <property type="project" value="InterPro"/>
</dbReference>
<dbReference type="InterPro" id="IPR001969">
    <property type="entry name" value="Aspartic_peptidase_AS"/>
</dbReference>
<protein>
    <submittedName>
        <fullName evidence="1">Unnamed protein product</fullName>
    </submittedName>
</protein>
<name>A0A9W6XYI0_9STRA</name>
<reference evidence="1" key="1">
    <citation type="submission" date="2023-04" db="EMBL/GenBank/DDBJ databases">
        <title>Phytophthora fragariaefolia NBRC 109709.</title>
        <authorList>
            <person name="Ichikawa N."/>
            <person name="Sato H."/>
            <person name="Tonouchi N."/>
        </authorList>
    </citation>
    <scope>NUCLEOTIDE SEQUENCE</scope>
    <source>
        <strain evidence="1">NBRC 109709</strain>
    </source>
</reference>
<organism evidence="1 2">
    <name type="scientific">Phytophthora fragariaefolia</name>
    <dbReference type="NCBI Taxonomy" id="1490495"/>
    <lineage>
        <taxon>Eukaryota</taxon>
        <taxon>Sar</taxon>
        <taxon>Stramenopiles</taxon>
        <taxon>Oomycota</taxon>
        <taxon>Peronosporomycetes</taxon>
        <taxon>Peronosporales</taxon>
        <taxon>Peronosporaceae</taxon>
        <taxon>Phytophthora</taxon>
    </lineage>
</organism>
<dbReference type="EMBL" id="BSXT01002291">
    <property type="protein sequence ID" value="GMF48215.1"/>
    <property type="molecule type" value="Genomic_DNA"/>
</dbReference>
<dbReference type="SUPFAM" id="SSF50630">
    <property type="entry name" value="Acid proteases"/>
    <property type="match status" value="1"/>
</dbReference>
<sequence>MLNWDARWVGIRVDTLDLLPGDSRGYWKQHSPGKWFRQAKIHGKINNEKAILLLDTGAEVSIVNSAFAPKVGCYIDRSQNQVCGYWRKCVYDGRKNPHKDHPDWIPALCLPDEIRIQFSGRWQRYNDKALIVKLDQHQQLRTGESAELPMRLRRSGHDKLWVARGELWVPTVLNGPGKTTYLQITKVGEKKLVLYRDERIGMWLAGDQIPRLQGFVSVGSRRYME</sequence>
<dbReference type="Proteomes" id="UP001165121">
    <property type="component" value="Unassembled WGS sequence"/>
</dbReference>
<dbReference type="InterPro" id="IPR021109">
    <property type="entry name" value="Peptidase_aspartic_dom_sf"/>
</dbReference>
<dbReference type="Gene3D" id="2.40.70.10">
    <property type="entry name" value="Acid Proteases"/>
    <property type="match status" value="1"/>
</dbReference>
<evidence type="ECO:0000313" key="2">
    <source>
        <dbReference type="Proteomes" id="UP001165121"/>
    </source>
</evidence>
<evidence type="ECO:0000313" key="1">
    <source>
        <dbReference type="EMBL" id="GMF48215.1"/>
    </source>
</evidence>
<comment type="caution">
    <text evidence="1">The sequence shown here is derived from an EMBL/GenBank/DDBJ whole genome shotgun (WGS) entry which is preliminary data.</text>
</comment>
<gene>
    <name evidence="1" type="ORF">Pfra01_001852900</name>
</gene>
<accession>A0A9W6XYI0</accession>
<proteinExistence type="predicted"/>
<dbReference type="AlphaFoldDB" id="A0A9W6XYI0"/>
<dbReference type="PROSITE" id="PS00141">
    <property type="entry name" value="ASP_PROTEASE"/>
    <property type="match status" value="1"/>
</dbReference>